<keyword evidence="2" id="KW-1185">Reference proteome</keyword>
<comment type="caution">
    <text evidence="1">The sequence shown here is derived from an EMBL/GenBank/DDBJ whole genome shotgun (WGS) entry which is preliminary data.</text>
</comment>
<dbReference type="Proteomes" id="UP001057402">
    <property type="component" value="Chromosome 9"/>
</dbReference>
<sequence>MAFFKVLISDFPRRLKVPQPFLKHFDGKVPSSINLKHSQGMSWDVRMEETDQGFTLTEGFADLVRDLGLEFGDFAVFWMVGKRTFRIVVYGRDLCEKALPHHHTSDSAAILARSSGNIQVKMEEKCVAESEGVQHPVLNRPSFVRGLRPYEKYILDIPAGFVKKTGLNRQTYIRIRDPRGNKWEVELRQMQSTSRFCICRWHDIFVENKMNIGDILVFTFNENGNELEVKFLGGEDGGRLAGRRRF</sequence>
<organism evidence="1 2">
    <name type="scientific">Melastoma candidum</name>
    <dbReference type="NCBI Taxonomy" id="119954"/>
    <lineage>
        <taxon>Eukaryota</taxon>
        <taxon>Viridiplantae</taxon>
        <taxon>Streptophyta</taxon>
        <taxon>Embryophyta</taxon>
        <taxon>Tracheophyta</taxon>
        <taxon>Spermatophyta</taxon>
        <taxon>Magnoliopsida</taxon>
        <taxon>eudicotyledons</taxon>
        <taxon>Gunneridae</taxon>
        <taxon>Pentapetalae</taxon>
        <taxon>rosids</taxon>
        <taxon>malvids</taxon>
        <taxon>Myrtales</taxon>
        <taxon>Melastomataceae</taxon>
        <taxon>Melastomatoideae</taxon>
        <taxon>Melastomateae</taxon>
        <taxon>Melastoma</taxon>
    </lineage>
</organism>
<name>A0ACB9MQY3_9MYRT</name>
<evidence type="ECO:0000313" key="1">
    <source>
        <dbReference type="EMBL" id="KAI4325849.1"/>
    </source>
</evidence>
<evidence type="ECO:0000313" key="2">
    <source>
        <dbReference type="Proteomes" id="UP001057402"/>
    </source>
</evidence>
<proteinExistence type="predicted"/>
<gene>
    <name evidence="1" type="ORF">MLD38_031213</name>
</gene>
<accession>A0ACB9MQY3</accession>
<reference evidence="2" key="1">
    <citation type="journal article" date="2023" name="Front. Plant Sci.">
        <title>Chromosomal-level genome assembly of Melastoma candidum provides insights into trichome evolution.</title>
        <authorList>
            <person name="Zhong Y."/>
            <person name="Wu W."/>
            <person name="Sun C."/>
            <person name="Zou P."/>
            <person name="Liu Y."/>
            <person name="Dai S."/>
            <person name="Zhou R."/>
        </authorList>
    </citation>
    <scope>NUCLEOTIDE SEQUENCE [LARGE SCALE GENOMIC DNA]</scope>
</reference>
<dbReference type="EMBL" id="CM042888">
    <property type="protein sequence ID" value="KAI4325849.1"/>
    <property type="molecule type" value="Genomic_DNA"/>
</dbReference>
<protein>
    <submittedName>
        <fullName evidence="1">Uncharacterized protein</fullName>
    </submittedName>
</protein>